<dbReference type="InterPro" id="IPR036928">
    <property type="entry name" value="AS_sf"/>
</dbReference>
<sequence length="567" mass="58631">MQKGAAGPVATQPGRCRRGRLGGGGDPVGGLPFPLGLRHDGERAAFRRPRQPSGETVYDPLSQDISELGADLASGATTSLQLVEAYLARIAAHDKKGAAINAMTWLCDDAAAQARQLDQERANGLVRGPLHGVPIVVKDNIDLAGLPTTAGSALLREHRPARDASVVRRLRQAGAIVLGKTNMSEFACSNGRYGYGSLAGLTLNPYNRARNAAGSSSGSGAAVAAGFAAAALGTDTFGSVRAPACVAGLAGLRPTLGLIPVDGILPLSLSFDTVGPLARRVRDVALLLRSMACAVPGGERGEYLDALDAGALRGQRIGVVADFPGEDEEVQAIVGQSLDRLRDLGAVLVDLRVPAPATALHPILLAPLADAEWPGQLDEYLKKSLGAAPLTMAQLVDAATAWSAACPTHDVNPRTLAGMRRALEAARQQTAVERARAQATLAGFRAALMQRMRQEDVTALVFPTLSCPASPRYDQPDPSYVEHPGNPYAALYVASAAGLPEISVPAGRARAGVPVGLSFMGAPHDEARLLGLAYAFEQSVGARLEPVLEDAGASGAAGGVRTGGLQV</sequence>
<feature type="domain" description="Amidase" evidence="2">
    <location>
        <begin position="82"/>
        <end position="530"/>
    </location>
</feature>
<organism evidence="3 4">
    <name type="scientific">Achromobacter aloeverae</name>
    <dbReference type="NCBI Taxonomy" id="1750518"/>
    <lineage>
        <taxon>Bacteria</taxon>
        <taxon>Pseudomonadati</taxon>
        <taxon>Pseudomonadota</taxon>
        <taxon>Betaproteobacteria</taxon>
        <taxon>Burkholderiales</taxon>
        <taxon>Alcaligenaceae</taxon>
        <taxon>Achromobacter</taxon>
    </lineage>
</organism>
<dbReference type="EMBL" id="PYAL01000008">
    <property type="protein sequence ID" value="RXN84418.1"/>
    <property type="molecule type" value="Genomic_DNA"/>
</dbReference>
<dbReference type="Proteomes" id="UP000290849">
    <property type="component" value="Unassembled WGS sequence"/>
</dbReference>
<evidence type="ECO:0000256" key="1">
    <source>
        <dbReference type="SAM" id="MobiDB-lite"/>
    </source>
</evidence>
<dbReference type="PANTHER" id="PTHR42678">
    <property type="entry name" value="AMIDASE"/>
    <property type="match status" value="1"/>
</dbReference>
<dbReference type="PANTHER" id="PTHR42678:SF34">
    <property type="entry name" value="OS04G0183300 PROTEIN"/>
    <property type="match status" value="1"/>
</dbReference>
<comment type="caution">
    <text evidence="3">The sequence shown here is derived from an EMBL/GenBank/DDBJ whole genome shotgun (WGS) entry which is preliminary data.</text>
</comment>
<evidence type="ECO:0000313" key="3">
    <source>
        <dbReference type="EMBL" id="RXN84418.1"/>
    </source>
</evidence>
<keyword evidence="4" id="KW-1185">Reference proteome</keyword>
<feature type="region of interest" description="Disordered" evidence="1">
    <location>
        <begin position="1"/>
        <end position="32"/>
    </location>
</feature>
<dbReference type="InterPro" id="IPR023631">
    <property type="entry name" value="Amidase_dom"/>
</dbReference>
<dbReference type="SUPFAM" id="SSF75304">
    <property type="entry name" value="Amidase signature (AS) enzymes"/>
    <property type="match status" value="1"/>
</dbReference>
<reference evidence="3 4" key="1">
    <citation type="journal article" date="2017" name="Int. J. Syst. Evol. Microbiol.">
        <title>Achromobacter aloeverae sp. nov., isolated from the root of Aloe vera (L.) Burm.f.</title>
        <authorList>
            <person name="Kuncharoen N."/>
            <person name="Muramatsu Y."/>
            <person name="Shibata C."/>
            <person name="Kamakura Y."/>
            <person name="Nakagawa Y."/>
            <person name="Tanasupawat S."/>
        </authorList>
    </citation>
    <scope>NUCLEOTIDE SEQUENCE [LARGE SCALE GENOMIC DNA]</scope>
    <source>
        <strain evidence="3 4">AVA-1</strain>
    </source>
</reference>
<proteinExistence type="predicted"/>
<dbReference type="AlphaFoldDB" id="A0A4Q1HDN8"/>
<accession>A0A4Q1HDN8</accession>
<evidence type="ECO:0000259" key="2">
    <source>
        <dbReference type="Pfam" id="PF01425"/>
    </source>
</evidence>
<evidence type="ECO:0000313" key="4">
    <source>
        <dbReference type="Proteomes" id="UP000290849"/>
    </source>
</evidence>
<protein>
    <submittedName>
        <fullName evidence="3">Amidase</fullName>
    </submittedName>
</protein>
<name>A0A4Q1HDN8_9BURK</name>
<dbReference type="Gene3D" id="3.90.1300.10">
    <property type="entry name" value="Amidase signature (AS) domain"/>
    <property type="match status" value="1"/>
</dbReference>
<dbReference type="Pfam" id="PF01425">
    <property type="entry name" value="Amidase"/>
    <property type="match status" value="1"/>
</dbReference>
<gene>
    <name evidence="3" type="ORF">C7R54_23810</name>
</gene>